<feature type="repeat" description="Solcar" evidence="8">
    <location>
        <begin position="1"/>
        <end position="71"/>
    </location>
</feature>
<evidence type="ECO:0000256" key="8">
    <source>
        <dbReference type="PROSITE-ProRule" id="PRU00282"/>
    </source>
</evidence>
<feature type="repeat" description="Solcar" evidence="8">
    <location>
        <begin position="155"/>
        <end position="247"/>
    </location>
</feature>
<comment type="caution">
    <text evidence="10">The sequence shown here is derived from an EMBL/GenBank/DDBJ whole genome shotgun (WGS) entry which is preliminary data.</text>
</comment>
<protein>
    <submittedName>
        <fullName evidence="10">Uncharacterized protein</fullName>
    </submittedName>
</protein>
<keyword evidence="7 8" id="KW-0472">Membrane</keyword>
<comment type="subcellular location">
    <subcellularLocation>
        <location evidence="1">Membrane</location>
        <topology evidence="1">Multi-pass membrane protein</topology>
    </subcellularLocation>
</comment>
<name>A0A9X8HF53_APHAT</name>
<evidence type="ECO:0000256" key="6">
    <source>
        <dbReference type="ARBA" id="ARBA00022989"/>
    </source>
</evidence>
<evidence type="ECO:0000313" key="11">
    <source>
        <dbReference type="Proteomes" id="UP000275652"/>
    </source>
</evidence>
<keyword evidence="5" id="KW-0677">Repeat</keyword>
<dbReference type="InterPro" id="IPR023395">
    <property type="entry name" value="MCP_dom_sf"/>
</dbReference>
<organism evidence="10 11">
    <name type="scientific">Aphanomyces astaci</name>
    <name type="common">Crayfish plague agent</name>
    <dbReference type="NCBI Taxonomy" id="112090"/>
    <lineage>
        <taxon>Eukaryota</taxon>
        <taxon>Sar</taxon>
        <taxon>Stramenopiles</taxon>
        <taxon>Oomycota</taxon>
        <taxon>Saprolegniomycetes</taxon>
        <taxon>Saprolegniales</taxon>
        <taxon>Verrucalvaceae</taxon>
        <taxon>Aphanomyces</taxon>
    </lineage>
</organism>
<dbReference type="InterPro" id="IPR050391">
    <property type="entry name" value="Mito_Metabolite_Transporter"/>
</dbReference>
<evidence type="ECO:0000313" key="10">
    <source>
        <dbReference type="EMBL" id="RLO11395.1"/>
    </source>
</evidence>
<evidence type="ECO:0000256" key="3">
    <source>
        <dbReference type="ARBA" id="ARBA00022448"/>
    </source>
</evidence>
<keyword evidence="4 8" id="KW-0812">Transmembrane</keyword>
<evidence type="ECO:0000256" key="1">
    <source>
        <dbReference type="ARBA" id="ARBA00004141"/>
    </source>
</evidence>
<dbReference type="PROSITE" id="PS50920">
    <property type="entry name" value="SOLCAR"/>
    <property type="match status" value="2"/>
</dbReference>
<dbReference type="PANTHER" id="PTHR45618">
    <property type="entry name" value="MITOCHONDRIAL DICARBOXYLATE CARRIER-RELATED"/>
    <property type="match status" value="1"/>
</dbReference>
<keyword evidence="3 9" id="KW-0813">Transport</keyword>
<dbReference type="Proteomes" id="UP000275652">
    <property type="component" value="Unassembled WGS sequence"/>
</dbReference>
<dbReference type="SUPFAM" id="SSF103506">
    <property type="entry name" value="Mitochondrial carrier"/>
    <property type="match status" value="1"/>
</dbReference>
<dbReference type="GO" id="GO:0016020">
    <property type="term" value="C:membrane"/>
    <property type="evidence" value="ECO:0007669"/>
    <property type="project" value="UniProtKB-SubCell"/>
</dbReference>
<evidence type="ECO:0000256" key="5">
    <source>
        <dbReference type="ARBA" id="ARBA00022737"/>
    </source>
</evidence>
<reference evidence="10 11" key="1">
    <citation type="journal article" date="2018" name="J. Invertebr. Pathol.">
        <title>New genotyping method for the causative agent of crayfish plague (Aphanomyces astaci) based on whole genome data.</title>
        <authorList>
            <person name="Minardi D."/>
            <person name="Studholme D.J."/>
            <person name="van der Giezen M."/>
            <person name="Pretto T."/>
            <person name="Oidtmann B."/>
        </authorList>
    </citation>
    <scope>NUCLEOTIDE SEQUENCE [LARGE SCALE GENOMIC DNA]</scope>
    <source>
        <strain evidence="10 11">KB13</strain>
    </source>
</reference>
<evidence type="ECO:0000256" key="2">
    <source>
        <dbReference type="ARBA" id="ARBA00006375"/>
    </source>
</evidence>
<dbReference type="InterPro" id="IPR018108">
    <property type="entry name" value="MCP_transmembrane"/>
</dbReference>
<accession>A0A9X8HF53</accession>
<dbReference type="AlphaFoldDB" id="A0A9X8HF53"/>
<evidence type="ECO:0000256" key="9">
    <source>
        <dbReference type="RuleBase" id="RU000488"/>
    </source>
</evidence>
<sequence>MTAACFTHPMDLLKVRLQTSKELHLSLLGTVRSIIQVEGLGGFYRGITGGLMREGTYSTVRFGVYQYLKDVAVERNNGEALPLVENIALSMFGGAVGGFCGNPADVVNVRMQADGRLPPAQRRNYAHAVDGLVRVSNEEGRGVLMRGVRPNMIRAMLLTSGQIASYDVFKSFLMTRCAPMDLVKTRLMNMAHSGTAEAEYAGAVDCFVKIVRKEGVRGLFKGWTPAYIRLGPQTIITFMTLEQLRKLI</sequence>
<evidence type="ECO:0000256" key="4">
    <source>
        <dbReference type="ARBA" id="ARBA00022692"/>
    </source>
</evidence>
<proteinExistence type="inferred from homology"/>
<comment type="similarity">
    <text evidence="2 9">Belongs to the mitochondrial carrier (TC 2.A.29) family.</text>
</comment>
<keyword evidence="6" id="KW-1133">Transmembrane helix</keyword>
<gene>
    <name evidence="10" type="ORF">DYB28_001622</name>
</gene>
<dbReference type="Pfam" id="PF00153">
    <property type="entry name" value="Mito_carr"/>
    <property type="match status" value="3"/>
</dbReference>
<dbReference type="EMBL" id="QUTI01015942">
    <property type="protein sequence ID" value="RLO11395.1"/>
    <property type="molecule type" value="Genomic_DNA"/>
</dbReference>
<dbReference type="Gene3D" id="1.50.40.10">
    <property type="entry name" value="Mitochondrial carrier domain"/>
    <property type="match status" value="1"/>
</dbReference>
<evidence type="ECO:0000256" key="7">
    <source>
        <dbReference type="ARBA" id="ARBA00023136"/>
    </source>
</evidence>